<evidence type="ECO:0000313" key="3">
    <source>
        <dbReference type="Proteomes" id="UP001178461"/>
    </source>
</evidence>
<dbReference type="GO" id="GO:0000120">
    <property type="term" value="C:RNA polymerase I transcription regulator complex"/>
    <property type="evidence" value="ECO:0007669"/>
    <property type="project" value="InterPro"/>
</dbReference>
<dbReference type="GO" id="GO:0006360">
    <property type="term" value="P:transcription by RNA polymerase I"/>
    <property type="evidence" value="ECO:0007669"/>
    <property type="project" value="InterPro"/>
</dbReference>
<dbReference type="PANTHER" id="PTHR32122">
    <property type="entry name" value="TATA BOX-BINDING PROTEIN ASSOCIATED FACTOR RNA POLYMERASE I SUBUNIT A"/>
    <property type="match status" value="1"/>
</dbReference>
<dbReference type="EMBL" id="OX395128">
    <property type="protein sequence ID" value="CAI5770931.1"/>
    <property type="molecule type" value="Genomic_DNA"/>
</dbReference>
<feature type="compositionally biased region" description="Basic and acidic residues" evidence="1">
    <location>
        <begin position="30"/>
        <end position="51"/>
    </location>
</feature>
<keyword evidence="3" id="KW-1185">Reference proteome</keyword>
<evidence type="ECO:0000256" key="1">
    <source>
        <dbReference type="SAM" id="MobiDB-lite"/>
    </source>
</evidence>
<gene>
    <name evidence="2" type="ORF">PODLI_1B015868</name>
</gene>
<sequence>MTGKVQTPRKHKERPLCAATTTKPQKFLRTPRDRALSGEVTERQKEAPHPEMDTVVEELRRKRGQVNLEGETQDAHAATTTTAPIPGIYLPLLPRYFHYTTSRVGMHSEFQKAKEGCLNCIQDSLLQGQLQRAAELIISYIEMLEHYSKDKLRAAPEEIWRIGTEILQRHPRSNIHETNHFADQMKNLGVKGYLKVSLEHVFHLLCNGFEDEAYQNLVLAESWKYGEQTVIQNKELKLIQGYRGLLDYSKWLKKKADMLGLDEDSYAVSSIQQEMRILYRQAKVSLKEIIKIPGVWDPFVTCYVDMLEHYEEYEEAREVLSEYAYNSKFPPNPNAHVFLYQFLKRRGESRKTQMSALQILHELVPSHELMLEYYAMLKKSKKRKNQKLRLEVIFAALDSAGWKENVKAWSCLAKEIVEILQNSDRQLHWLKNKWASRKDWWPALHFSLYLAKRNWQEDECLACEKVLVAGMLMGKDCKYFRYVMRQGCEANKKKFKPLKTFVKKHSWVSLKIV</sequence>
<protein>
    <recommendedName>
        <fullName evidence="4">TATA-box binding protein associated factor, RNA polymerase I subunit A</fullName>
    </recommendedName>
</protein>
<name>A0AA35K366_9SAUR</name>
<evidence type="ECO:0008006" key="4">
    <source>
        <dbReference type="Google" id="ProtNLM"/>
    </source>
</evidence>
<reference evidence="2" key="1">
    <citation type="submission" date="2022-12" db="EMBL/GenBank/DDBJ databases">
        <authorList>
            <person name="Alioto T."/>
            <person name="Alioto T."/>
            <person name="Gomez Garrido J."/>
        </authorList>
    </citation>
    <scope>NUCLEOTIDE SEQUENCE</scope>
</reference>
<dbReference type="Pfam" id="PF14929">
    <property type="entry name" value="TAF1_subA"/>
    <property type="match status" value="1"/>
</dbReference>
<evidence type="ECO:0000313" key="2">
    <source>
        <dbReference type="EMBL" id="CAI5770931.1"/>
    </source>
</evidence>
<dbReference type="Proteomes" id="UP001178461">
    <property type="component" value="Chromosome 3"/>
</dbReference>
<proteinExistence type="predicted"/>
<dbReference type="InterPro" id="IPR039495">
    <property type="entry name" value="TAF1A"/>
</dbReference>
<feature type="region of interest" description="Disordered" evidence="1">
    <location>
        <begin position="1"/>
        <end position="51"/>
    </location>
</feature>
<organism evidence="2 3">
    <name type="scientific">Podarcis lilfordi</name>
    <name type="common">Lilford's wall lizard</name>
    <dbReference type="NCBI Taxonomy" id="74358"/>
    <lineage>
        <taxon>Eukaryota</taxon>
        <taxon>Metazoa</taxon>
        <taxon>Chordata</taxon>
        <taxon>Craniata</taxon>
        <taxon>Vertebrata</taxon>
        <taxon>Euteleostomi</taxon>
        <taxon>Lepidosauria</taxon>
        <taxon>Squamata</taxon>
        <taxon>Bifurcata</taxon>
        <taxon>Unidentata</taxon>
        <taxon>Episquamata</taxon>
        <taxon>Laterata</taxon>
        <taxon>Lacertibaenia</taxon>
        <taxon>Lacertidae</taxon>
        <taxon>Podarcis</taxon>
    </lineage>
</organism>
<dbReference type="AlphaFoldDB" id="A0AA35K366"/>
<dbReference type="PANTHER" id="PTHR32122:SF1">
    <property type="entry name" value="TATA BOX-BINDING PROTEIN-ASSOCIATED FACTOR RNA POLYMERASE I SUBUNIT A"/>
    <property type="match status" value="1"/>
</dbReference>
<dbReference type="InterPro" id="IPR052669">
    <property type="entry name" value="SL1/TIF-IB_Component"/>
</dbReference>
<accession>A0AA35K366</accession>